<name>A0A9J5YJK8_SOLCO</name>
<protein>
    <recommendedName>
        <fullName evidence="3">CCHC-type domain-containing protein</fullName>
    </recommendedName>
</protein>
<evidence type="ECO:0008006" key="3">
    <source>
        <dbReference type="Google" id="ProtNLM"/>
    </source>
</evidence>
<proteinExistence type="predicted"/>
<evidence type="ECO:0000313" key="2">
    <source>
        <dbReference type="Proteomes" id="UP000824120"/>
    </source>
</evidence>
<reference evidence="1 2" key="1">
    <citation type="submission" date="2020-09" db="EMBL/GenBank/DDBJ databases">
        <title>De no assembly of potato wild relative species, Solanum commersonii.</title>
        <authorList>
            <person name="Cho K."/>
        </authorList>
    </citation>
    <scope>NUCLEOTIDE SEQUENCE [LARGE SCALE GENOMIC DNA]</scope>
    <source>
        <strain evidence="1">LZ3.2</strain>
        <tissue evidence="1">Leaf</tissue>
    </source>
</reference>
<organism evidence="1 2">
    <name type="scientific">Solanum commersonii</name>
    <name type="common">Commerson's wild potato</name>
    <name type="synonym">Commerson's nightshade</name>
    <dbReference type="NCBI Taxonomy" id="4109"/>
    <lineage>
        <taxon>Eukaryota</taxon>
        <taxon>Viridiplantae</taxon>
        <taxon>Streptophyta</taxon>
        <taxon>Embryophyta</taxon>
        <taxon>Tracheophyta</taxon>
        <taxon>Spermatophyta</taxon>
        <taxon>Magnoliopsida</taxon>
        <taxon>eudicotyledons</taxon>
        <taxon>Gunneridae</taxon>
        <taxon>Pentapetalae</taxon>
        <taxon>asterids</taxon>
        <taxon>lamiids</taxon>
        <taxon>Solanales</taxon>
        <taxon>Solanaceae</taxon>
        <taxon>Solanoideae</taxon>
        <taxon>Solaneae</taxon>
        <taxon>Solanum</taxon>
    </lineage>
</organism>
<evidence type="ECO:0000313" key="1">
    <source>
        <dbReference type="EMBL" id="KAG5599959.1"/>
    </source>
</evidence>
<sequence>MNSYCFDYYKSDALAKTYEVTMVPMPNKEDWSVPDYVLDEIVLPPRYKRLVGRPKKRRKKDANEKITVNKNCCGRCGQEGHNRRTYTFF</sequence>
<dbReference type="AlphaFoldDB" id="A0A9J5YJK8"/>
<dbReference type="EMBL" id="JACXVP010000006">
    <property type="protein sequence ID" value="KAG5599959.1"/>
    <property type="molecule type" value="Genomic_DNA"/>
</dbReference>
<dbReference type="Proteomes" id="UP000824120">
    <property type="component" value="Chromosome 6"/>
</dbReference>
<comment type="caution">
    <text evidence="1">The sequence shown here is derived from an EMBL/GenBank/DDBJ whole genome shotgun (WGS) entry which is preliminary data.</text>
</comment>
<accession>A0A9J5YJK8</accession>
<gene>
    <name evidence="1" type="ORF">H5410_031329</name>
</gene>
<keyword evidence="2" id="KW-1185">Reference proteome</keyword>
<dbReference type="OrthoDB" id="1036089at2759"/>